<dbReference type="EMBL" id="QRYV01000016">
    <property type="protein sequence ID" value="RGV15559.1"/>
    <property type="molecule type" value="Genomic_DNA"/>
</dbReference>
<dbReference type="EMBL" id="QROC01000015">
    <property type="protein sequence ID" value="RHK95548.1"/>
    <property type="molecule type" value="Genomic_DNA"/>
</dbReference>
<name>A0A3E4NA25_9BACE</name>
<accession>A0A3E4NA25</accession>
<proteinExistence type="predicted"/>
<comment type="caution">
    <text evidence="2">The sequence shown here is derived from an EMBL/GenBank/DDBJ whole genome shotgun (WGS) entry which is preliminary data.</text>
</comment>
<evidence type="ECO:0008006" key="9">
    <source>
        <dbReference type="Google" id="ProtNLM"/>
    </source>
</evidence>
<dbReference type="Proteomes" id="UP000435059">
    <property type="component" value="Unassembled WGS sequence"/>
</dbReference>
<gene>
    <name evidence="4" type="ORF">DW042_13085</name>
    <name evidence="3" type="ORF">DWW25_08165</name>
    <name evidence="2" type="ORF">DXD03_17220</name>
    <name evidence="1" type="ORF">GA574_13820</name>
</gene>
<dbReference type="GO" id="GO:0008234">
    <property type="term" value="F:cysteine-type peptidase activity"/>
    <property type="evidence" value="ECO:0007669"/>
    <property type="project" value="InterPro"/>
</dbReference>
<protein>
    <recommendedName>
        <fullName evidence="9">Spi protease inhibitor domain-containing protein</fullName>
    </recommendedName>
</protein>
<dbReference type="InterPro" id="IPR038765">
    <property type="entry name" value="Papain-like_cys_pep_sf"/>
</dbReference>
<dbReference type="Pfam" id="PF01640">
    <property type="entry name" value="Peptidase_C10"/>
    <property type="match status" value="1"/>
</dbReference>
<dbReference type="EMBL" id="WDES01000022">
    <property type="protein sequence ID" value="KAB6087004.1"/>
    <property type="molecule type" value="Genomic_DNA"/>
</dbReference>
<evidence type="ECO:0000313" key="6">
    <source>
        <dbReference type="Proteomes" id="UP000283369"/>
    </source>
</evidence>
<dbReference type="Proteomes" id="UP000284417">
    <property type="component" value="Unassembled WGS sequence"/>
</dbReference>
<evidence type="ECO:0000313" key="7">
    <source>
        <dbReference type="Proteomes" id="UP000284417"/>
    </source>
</evidence>
<dbReference type="EMBL" id="QSQU01000027">
    <property type="protein sequence ID" value="RGK59537.1"/>
    <property type="molecule type" value="Genomic_DNA"/>
</dbReference>
<evidence type="ECO:0000313" key="4">
    <source>
        <dbReference type="EMBL" id="RHK95548.1"/>
    </source>
</evidence>
<evidence type="ECO:0000313" key="5">
    <source>
        <dbReference type="Proteomes" id="UP000261210"/>
    </source>
</evidence>
<keyword evidence="8" id="KW-1185">Reference proteome</keyword>
<evidence type="ECO:0000313" key="2">
    <source>
        <dbReference type="EMBL" id="RGK59537.1"/>
    </source>
</evidence>
<organism evidence="2 5">
    <name type="scientific">Bacteroides xylanisolvens</name>
    <dbReference type="NCBI Taxonomy" id="371601"/>
    <lineage>
        <taxon>Bacteria</taxon>
        <taxon>Pseudomonadati</taxon>
        <taxon>Bacteroidota</taxon>
        <taxon>Bacteroidia</taxon>
        <taxon>Bacteroidales</taxon>
        <taxon>Bacteroidaceae</taxon>
        <taxon>Bacteroides</taxon>
    </lineage>
</organism>
<reference evidence="5 6" key="1">
    <citation type="submission" date="2018-08" db="EMBL/GenBank/DDBJ databases">
        <title>A genome reference for cultivated species of the human gut microbiota.</title>
        <authorList>
            <person name="Zou Y."/>
            <person name="Xue W."/>
            <person name="Luo G."/>
        </authorList>
    </citation>
    <scope>NUCLEOTIDE SEQUENCE [LARGE SCALE GENOMIC DNA]</scope>
    <source>
        <strain evidence="3 6">AF14-7</strain>
        <strain evidence="4 7">AF39-6AC</strain>
        <strain evidence="2 5">TF10-34</strain>
    </source>
</reference>
<sequence length="480" mass="54101">MKKLFYSLCAIASLFTIHSCTNDISEDFISQKKIKLTQDEVFSISYEETKDLEEKTLFDMVNAFANLQNGTTTRSNATSLKIVKESFINKEGEFKEQEQATRAISNDDITSKICEIEFSNGSSMGRAIVSANTNFPAIIAFIPKCSSEKMMEQTGASKLLHASKASYLYNTIKMKEAVDSLRLPTLKKISKELEVPINEISYEKVKDNIVVIDAKPTTRSTAVQIGDIEMQILETSIFPLVKTNWGQEFPYNGAFGYNDLLDWVRTENGGKNYTAVPAGCVNIAMAQMMTYTHRRRIPQISFPNPDGHGSFIPNWDLMAQTPKIDDPGSSERGRGDAECLIIDLYRENHTTSKKDWDGAVIASEVSEVNMLKTMNKYFNYKPKASFNGDLAWAALRAGRLIMMLTSDHAFIISGMLITEKSIVTRQLVKNNDVYWHANLGWADECTGYYKLDSNANTCFEAKGIKEWCYKMDYLNNISVR</sequence>
<dbReference type="GO" id="GO:0006508">
    <property type="term" value="P:proteolysis"/>
    <property type="evidence" value="ECO:0007669"/>
    <property type="project" value="InterPro"/>
</dbReference>
<evidence type="ECO:0000313" key="1">
    <source>
        <dbReference type="EMBL" id="KAB6087004.1"/>
    </source>
</evidence>
<dbReference type="InterPro" id="IPR044934">
    <property type="entry name" value="Streptopain_sf"/>
</dbReference>
<dbReference type="InterPro" id="IPR000200">
    <property type="entry name" value="Peptidase_C10"/>
</dbReference>
<evidence type="ECO:0000313" key="3">
    <source>
        <dbReference type="EMBL" id="RGV15559.1"/>
    </source>
</evidence>
<evidence type="ECO:0000313" key="8">
    <source>
        <dbReference type="Proteomes" id="UP000435059"/>
    </source>
</evidence>
<dbReference type="SUPFAM" id="SSF54001">
    <property type="entry name" value="Cysteine proteinases"/>
    <property type="match status" value="1"/>
</dbReference>
<dbReference type="RefSeq" id="WP_117684409.1">
    <property type="nucleotide sequence ID" value="NZ_CAKOCS010000011.1"/>
</dbReference>
<dbReference type="Proteomes" id="UP000261210">
    <property type="component" value="Unassembled WGS sequence"/>
</dbReference>
<reference evidence="1 8" key="2">
    <citation type="journal article" date="2019" name="Nat. Med.">
        <title>A library of human gut bacterial isolates paired with longitudinal multiomics data enables mechanistic microbiome research.</title>
        <authorList>
            <person name="Poyet M."/>
            <person name="Groussin M."/>
            <person name="Gibbons S.M."/>
            <person name="Avila-Pacheco J."/>
            <person name="Jiang X."/>
            <person name="Kearney S.M."/>
            <person name="Perrotta A.R."/>
            <person name="Berdy B."/>
            <person name="Zhao S."/>
            <person name="Lieberman T.D."/>
            <person name="Swanson P.K."/>
            <person name="Smith M."/>
            <person name="Roesemann S."/>
            <person name="Alexander J.E."/>
            <person name="Rich S.A."/>
            <person name="Livny J."/>
            <person name="Vlamakis H."/>
            <person name="Clish C."/>
            <person name="Bullock K."/>
            <person name="Deik A."/>
            <person name="Scott J."/>
            <person name="Pierce K.A."/>
            <person name="Xavier R.J."/>
            <person name="Alm E.J."/>
        </authorList>
    </citation>
    <scope>NUCLEOTIDE SEQUENCE [LARGE SCALE GENOMIC DNA]</scope>
    <source>
        <strain evidence="1 8">BIOML-A74</strain>
    </source>
</reference>
<dbReference type="Proteomes" id="UP000283369">
    <property type="component" value="Unassembled WGS sequence"/>
</dbReference>
<dbReference type="AlphaFoldDB" id="A0A3E4NA25"/>
<dbReference type="Gene3D" id="3.90.70.50">
    <property type="entry name" value="Peptidase C10, streptopain"/>
    <property type="match status" value="1"/>
</dbReference>